<sequence length="102" mass="12005">MSLFILKTFHTVSGYVVCEPITGISVKTYKQYPNNASRFHCKNDLFKMLSGQSAPYTKKRKWVNFFSLINWHYKSNNGSRLVWECWELKSTCFPVDNGWKLL</sequence>
<dbReference type="EMBL" id="IACK01003451">
    <property type="protein sequence ID" value="LAA68299.1"/>
    <property type="molecule type" value="Transcribed_RNA"/>
</dbReference>
<dbReference type="EMBL" id="IACK01003443">
    <property type="protein sequence ID" value="LAA68293.1"/>
    <property type="molecule type" value="Transcribed_RNA"/>
</dbReference>
<reference evidence="1" key="2">
    <citation type="submission" date="2017-11" db="EMBL/GenBank/DDBJ databases">
        <title>Coralsnake Venomics: Analyses of Venom Gland Transcriptomes and Proteomes of Six Brazilian Taxa.</title>
        <authorList>
            <person name="Aird S.D."/>
            <person name="Jorge da Silva N."/>
            <person name="Qiu L."/>
            <person name="Villar-Briones A."/>
            <person name="Aparecida-Saddi V."/>
            <person name="Campos-Telles M.P."/>
            <person name="Grau M."/>
            <person name="Mikheyev A.S."/>
        </authorList>
    </citation>
    <scope>NUCLEOTIDE SEQUENCE</scope>
    <source>
        <tissue evidence="1">Venom_gland</tissue>
    </source>
</reference>
<name>A0A2D4H8L8_MICLE</name>
<reference evidence="1" key="1">
    <citation type="submission" date="2017-07" db="EMBL/GenBank/DDBJ databases">
        <authorList>
            <person name="Mikheyev A."/>
            <person name="Grau M."/>
        </authorList>
    </citation>
    <scope>NUCLEOTIDE SEQUENCE</scope>
    <source>
        <tissue evidence="1">Venom_gland</tissue>
    </source>
</reference>
<evidence type="ECO:0000313" key="1">
    <source>
        <dbReference type="EMBL" id="LAA68299.1"/>
    </source>
</evidence>
<proteinExistence type="predicted"/>
<protein>
    <submittedName>
        <fullName evidence="1">Uncharacterized protein</fullName>
    </submittedName>
</protein>
<organism evidence="1">
    <name type="scientific">Micrurus lemniscatus lemniscatus</name>
    <dbReference type="NCBI Taxonomy" id="129467"/>
    <lineage>
        <taxon>Eukaryota</taxon>
        <taxon>Metazoa</taxon>
        <taxon>Chordata</taxon>
        <taxon>Craniata</taxon>
        <taxon>Vertebrata</taxon>
        <taxon>Euteleostomi</taxon>
        <taxon>Lepidosauria</taxon>
        <taxon>Squamata</taxon>
        <taxon>Bifurcata</taxon>
        <taxon>Unidentata</taxon>
        <taxon>Episquamata</taxon>
        <taxon>Toxicofera</taxon>
        <taxon>Serpentes</taxon>
        <taxon>Colubroidea</taxon>
        <taxon>Elapidae</taxon>
        <taxon>Elapinae</taxon>
        <taxon>Micrurus</taxon>
    </lineage>
</organism>
<accession>A0A2D4H8L8</accession>
<dbReference type="AlphaFoldDB" id="A0A2D4H8L8"/>